<dbReference type="AlphaFoldDB" id="A0A1G2GZD1"/>
<name>A0A1G2GZD1_9BACT</name>
<gene>
    <name evidence="1" type="ORF">A3J04_03410</name>
</gene>
<evidence type="ECO:0000313" key="2">
    <source>
        <dbReference type="Proteomes" id="UP000177954"/>
    </source>
</evidence>
<comment type="caution">
    <text evidence="1">The sequence shown here is derived from an EMBL/GenBank/DDBJ whole genome shotgun (WGS) entry which is preliminary data.</text>
</comment>
<organism evidence="1 2">
    <name type="scientific">Candidatus Ryanbacteria bacterium RIFCSPLOWO2_02_FULL_47_14</name>
    <dbReference type="NCBI Taxonomy" id="1802129"/>
    <lineage>
        <taxon>Bacteria</taxon>
        <taxon>Candidatus Ryaniibacteriota</taxon>
    </lineage>
</organism>
<dbReference type="EMBL" id="MHNZ01000033">
    <property type="protein sequence ID" value="OGZ55430.1"/>
    <property type="molecule type" value="Genomic_DNA"/>
</dbReference>
<sequence length="308" mass="34589">MNIGDFIVRNPVGVLVRTYVPRAEDVGQNVRKLRDVIGHLFSPEVAGRRVIRSVDFLVWADPRYRTHDGSSASDCGETAPLLEAAFRGDESVGIHEISRGDIYATILNDGLRFQIKRGIRYSIVLSPEVIHLATLGTLEAMIEAAIRGALVVPVAVREIRELVLAGFPCNTFCMWEVGSLWRVGGFDMRDAKPVYPPGTEESRLYEPYAAFIRVGDKLVHDAGVGEVLPACKIWCLEGRPTTAPILPRGFYEGYTTEEISPERREWNEFKFRSKKDRLRNMLQRSSYDLAVQLRAVMPEYLSGVYTPA</sequence>
<proteinExistence type="predicted"/>
<protein>
    <submittedName>
        <fullName evidence="1">Uncharacterized protein</fullName>
    </submittedName>
</protein>
<dbReference type="Proteomes" id="UP000177954">
    <property type="component" value="Unassembled WGS sequence"/>
</dbReference>
<evidence type="ECO:0000313" key="1">
    <source>
        <dbReference type="EMBL" id="OGZ55430.1"/>
    </source>
</evidence>
<accession>A0A1G2GZD1</accession>
<reference evidence="1 2" key="1">
    <citation type="journal article" date="2016" name="Nat. Commun.">
        <title>Thousands of microbial genomes shed light on interconnected biogeochemical processes in an aquifer system.</title>
        <authorList>
            <person name="Anantharaman K."/>
            <person name="Brown C.T."/>
            <person name="Hug L.A."/>
            <person name="Sharon I."/>
            <person name="Castelle C.J."/>
            <person name="Probst A.J."/>
            <person name="Thomas B.C."/>
            <person name="Singh A."/>
            <person name="Wilkins M.J."/>
            <person name="Karaoz U."/>
            <person name="Brodie E.L."/>
            <person name="Williams K.H."/>
            <person name="Hubbard S.S."/>
            <person name="Banfield J.F."/>
        </authorList>
    </citation>
    <scope>NUCLEOTIDE SEQUENCE [LARGE SCALE GENOMIC DNA]</scope>
</reference>